<dbReference type="AlphaFoldDB" id="A0A8X8DA94"/>
<gene>
    <name evidence="2" type="ORF">POTOM_009525</name>
</gene>
<proteinExistence type="predicted"/>
<feature type="compositionally biased region" description="Low complexity" evidence="1">
    <location>
        <begin position="49"/>
        <end position="63"/>
    </location>
</feature>
<dbReference type="GO" id="GO:0004842">
    <property type="term" value="F:ubiquitin-protein transferase activity"/>
    <property type="evidence" value="ECO:0007669"/>
    <property type="project" value="InterPro"/>
</dbReference>
<dbReference type="EMBL" id="JAAWWB010000004">
    <property type="protein sequence ID" value="KAG6783847.1"/>
    <property type="molecule type" value="Genomic_DNA"/>
</dbReference>
<dbReference type="InterPro" id="IPR044807">
    <property type="entry name" value="DRIP1-like"/>
</dbReference>
<organism evidence="2 3">
    <name type="scientific">Populus tomentosa</name>
    <name type="common">Chinese white poplar</name>
    <dbReference type="NCBI Taxonomy" id="118781"/>
    <lineage>
        <taxon>Eukaryota</taxon>
        <taxon>Viridiplantae</taxon>
        <taxon>Streptophyta</taxon>
        <taxon>Embryophyta</taxon>
        <taxon>Tracheophyta</taxon>
        <taxon>Spermatophyta</taxon>
        <taxon>Magnoliopsida</taxon>
        <taxon>eudicotyledons</taxon>
        <taxon>Gunneridae</taxon>
        <taxon>Pentapetalae</taxon>
        <taxon>rosids</taxon>
        <taxon>fabids</taxon>
        <taxon>Malpighiales</taxon>
        <taxon>Salicaceae</taxon>
        <taxon>Saliceae</taxon>
        <taxon>Populus</taxon>
    </lineage>
</organism>
<reference evidence="2" key="1">
    <citation type="journal article" date="2020" name="bioRxiv">
        <title>Hybrid origin of Populus tomentosa Carr. identified through genome sequencing and phylogenomic analysis.</title>
        <authorList>
            <person name="An X."/>
            <person name="Gao K."/>
            <person name="Chen Z."/>
            <person name="Li J."/>
            <person name="Yang X."/>
            <person name="Yang X."/>
            <person name="Zhou J."/>
            <person name="Guo T."/>
            <person name="Zhao T."/>
            <person name="Huang S."/>
            <person name="Miao D."/>
            <person name="Khan W.U."/>
            <person name="Rao P."/>
            <person name="Ye M."/>
            <person name="Lei B."/>
            <person name="Liao W."/>
            <person name="Wang J."/>
            <person name="Ji L."/>
            <person name="Li Y."/>
            <person name="Guo B."/>
            <person name="Mustafa N.S."/>
            <person name="Li S."/>
            <person name="Yun Q."/>
            <person name="Keller S.R."/>
            <person name="Mao J."/>
            <person name="Zhang R."/>
            <person name="Strauss S.H."/>
        </authorList>
    </citation>
    <scope>NUCLEOTIDE SEQUENCE</scope>
    <source>
        <strain evidence="2">GM15</strain>
        <tissue evidence="2">Leaf</tissue>
    </source>
</reference>
<feature type="region of interest" description="Disordered" evidence="1">
    <location>
        <begin position="160"/>
        <end position="211"/>
    </location>
</feature>
<protein>
    <recommendedName>
        <fullName evidence="4">E3 ubiquitin protein ligase DRIP2-like</fullName>
    </recommendedName>
</protein>
<name>A0A8X8DA94_POPTO</name>
<dbReference type="PANTHER" id="PTHR46293:SF16">
    <property type="entry name" value="E3 UBIQUITIN PROTEIN LIGASE DRIP1"/>
    <property type="match status" value="1"/>
</dbReference>
<dbReference type="Proteomes" id="UP000886885">
    <property type="component" value="Chromosome 2D"/>
</dbReference>
<keyword evidence="3" id="KW-1185">Reference proteome</keyword>
<feature type="region of interest" description="Disordered" evidence="1">
    <location>
        <begin position="40"/>
        <end position="144"/>
    </location>
</feature>
<evidence type="ECO:0000313" key="2">
    <source>
        <dbReference type="EMBL" id="KAG6783847.1"/>
    </source>
</evidence>
<feature type="compositionally biased region" description="Basic and acidic residues" evidence="1">
    <location>
        <begin position="170"/>
        <end position="184"/>
    </location>
</feature>
<sequence length="361" mass="40539">MVNRPDHNLQDVRSKIFPYKKRKVEAPEVAESVALPVTRRKERSLSSLVVSTPKVSTHTTTTGRRTKPFPRKAAALRVTNFSIEKPNNKEHVPVEDSPESSSSPETLKKTNQNIKQNSHCTETSQPDPDEAENGTEPRDGKSDLWQPLNFLVEVANRTKSFKSSPQLNDAKSESRPVHDNEPRALKTKFKGNKDKSKVKDEKNNIDNVSEGPVEPKRLRRIRQKRAAFNNISGISSPAVLDTAAAKQERRSGPVWFSLLASEREGEAPLPQIPSSYLRLKDGNVPVSFIQKYLMKKLDLASEAEVEIRCMGRPVIPTLLLYNLVDQWLQTVPKTEQVPVTAGFSAKDYVMVLAYARKVPNQ</sequence>
<accession>A0A8X8DA94</accession>
<feature type="compositionally biased region" description="Basic and acidic residues" evidence="1">
    <location>
        <begin position="191"/>
        <end position="204"/>
    </location>
</feature>
<evidence type="ECO:0008006" key="4">
    <source>
        <dbReference type="Google" id="ProtNLM"/>
    </source>
</evidence>
<feature type="compositionally biased region" description="Polar residues" evidence="1">
    <location>
        <begin position="109"/>
        <end position="126"/>
    </location>
</feature>
<dbReference type="OrthoDB" id="1305878at2759"/>
<evidence type="ECO:0000256" key="1">
    <source>
        <dbReference type="SAM" id="MobiDB-lite"/>
    </source>
</evidence>
<evidence type="ECO:0000313" key="3">
    <source>
        <dbReference type="Proteomes" id="UP000886885"/>
    </source>
</evidence>
<dbReference type="PANTHER" id="PTHR46293">
    <property type="entry name" value="E3 UBIQUITIN PROTEIN LIGASE DRIP1"/>
    <property type="match status" value="1"/>
</dbReference>
<feature type="compositionally biased region" description="Polar residues" evidence="1">
    <location>
        <begin position="160"/>
        <end position="169"/>
    </location>
</feature>
<comment type="caution">
    <text evidence="2">The sequence shown here is derived from an EMBL/GenBank/DDBJ whole genome shotgun (WGS) entry which is preliminary data.</text>
</comment>